<gene>
    <name evidence="1" type="ORF">METZ01_LOCUS326945</name>
</gene>
<feature type="non-terminal residue" evidence="1">
    <location>
        <position position="162"/>
    </location>
</feature>
<dbReference type="EMBL" id="UINC01108184">
    <property type="protein sequence ID" value="SVC74091.1"/>
    <property type="molecule type" value="Genomic_DNA"/>
</dbReference>
<name>A0A382PQ43_9ZZZZ</name>
<proteinExistence type="predicted"/>
<sequence>VTKDKDKKGKLILFPENRIKKRITKPQESPFTKRLKEQQTREFIEHSVDEVGFDLLRKFNDMGLKTSKQSFTKDLALVIDCIRGLIYRDFDMAHAAQVMANKMVMIKFNRMGRASAARIDYSDFLKAKPNKQRNIFNKEFKEELNDLQDGSDMFESDMDLNG</sequence>
<evidence type="ECO:0000313" key="1">
    <source>
        <dbReference type="EMBL" id="SVC74091.1"/>
    </source>
</evidence>
<organism evidence="1">
    <name type="scientific">marine metagenome</name>
    <dbReference type="NCBI Taxonomy" id="408172"/>
    <lineage>
        <taxon>unclassified sequences</taxon>
        <taxon>metagenomes</taxon>
        <taxon>ecological metagenomes</taxon>
    </lineage>
</organism>
<feature type="non-terminal residue" evidence="1">
    <location>
        <position position="1"/>
    </location>
</feature>
<protein>
    <submittedName>
        <fullName evidence="1">Uncharacterized protein</fullName>
    </submittedName>
</protein>
<accession>A0A382PQ43</accession>
<reference evidence="1" key="1">
    <citation type="submission" date="2018-05" db="EMBL/GenBank/DDBJ databases">
        <authorList>
            <person name="Lanie J.A."/>
            <person name="Ng W.-L."/>
            <person name="Kazmierczak K.M."/>
            <person name="Andrzejewski T.M."/>
            <person name="Davidsen T.M."/>
            <person name="Wayne K.J."/>
            <person name="Tettelin H."/>
            <person name="Glass J.I."/>
            <person name="Rusch D."/>
            <person name="Podicherti R."/>
            <person name="Tsui H.-C.T."/>
            <person name="Winkler M.E."/>
        </authorList>
    </citation>
    <scope>NUCLEOTIDE SEQUENCE</scope>
</reference>
<dbReference type="AlphaFoldDB" id="A0A382PQ43"/>